<reference evidence="3" key="1">
    <citation type="submission" date="2016-11" db="EMBL/GenBank/DDBJ databases">
        <authorList>
            <person name="Varghese N."/>
            <person name="Submissions S."/>
        </authorList>
    </citation>
    <scope>NUCLEOTIDE SEQUENCE [LARGE SCALE GENOMIC DNA]</scope>
    <source>
        <strain evidence="3">DSM 15807</strain>
    </source>
</reference>
<dbReference type="STRING" id="1123380.SAMN02745199_0563"/>
<evidence type="ECO:0000256" key="1">
    <source>
        <dbReference type="SAM" id="SignalP"/>
    </source>
</evidence>
<dbReference type="AlphaFoldDB" id="A0A1M5RR46"/>
<keyword evidence="3" id="KW-1185">Reference proteome</keyword>
<gene>
    <name evidence="2" type="ORF">SAMN02745199_0563</name>
</gene>
<accession>A0A1M5RR46</accession>
<evidence type="ECO:0000313" key="3">
    <source>
        <dbReference type="Proteomes" id="UP000242592"/>
    </source>
</evidence>
<feature type="chain" id="PRO_5013064786" description="Peptidase MA superfamily protein" evidence="1">
    <location>
        <begin position="18"/>
        <end position="156"/>
    </location>
</feature>
<evidence type="ECO:0008006" key="4">
    <source>
        <dbReference type="Google" id="ProtNLM"/>
    </source>
</evidence>
<sequence>MKTLLLLALLIPLLSNSNVVIPINTENFEIPFSVWDELNVFLEEASLTLPPTPVLLYEAKSLYEFNLLTGKPYSIGGVYKDFLIILQPINILKSKGIYEKILLHELLHWVLYNLDEKFQEGVIYWWLGEYEKPEVEVFLDNFNGNLSNFIISHWEN</sequence>
<dbReference type="EMBL" id="FQXN01000002">
    <property type="protein sequence ID" value="SHH28601.1"/>
    <property type="molecule type" value="Genomic_DNA"/>
</dbReference>
<dbReference type="Proteomes" id="UP000242592">
    <property type="component" value="Unassembled WGS sequence"/>
</dbReference>
<name>A0A1M5RR46_9BACT</name>
<protein>
    <recommendedName>
        <fullName evidence="4">Peptidase MA superfamily protein</fullName>
    </recommendedName>
</protein>
<evidence type="ECO:0000313" key="2">
    <source>
        <dbReference type="EMBL" id="SHH28601.1"/>
    </source>
</evidence>
<proteinExistence type="predicted"/>
<feature type="signal peptide" evidence="1">
    <location>
        <begin position="1"/>
        <end position="17"/>
    </location>
</feature>
<keyword evidence="1" id="KW-0732">Signal</keyword>
<organism evidence="2 3">
    <name type="scientific">Thermosipho atlanticus DSM 15807</name>
    <dbReference type="NCBI Taxonomy" id="1123380"/>
    <lineage>
        <taxon>Bacteria</taxon>
        <taxon>Thermotogati</taxon>
        <taxon>Thermotogota</taxon>
        <taxon>Thermotogae</taxon>
        <taxon>Thermotogales</taxon>
        <taxon>Fervidobacteriaceae</taxon>
        <taxon>Thermosipho</taxon>
    </lineage>
</organism>